<reference evidence="3 4" key="1">
    <citation type="journal article" date="2019" name="Emerg. Microbes Infect.">
        <title>Comprehensive subspecies identification of 175 nontuberculous mycobacteria species based on 7547 genomic profiles.</title>
        <authorList>
            <person name="Matsumoto Y."/>
            <person name="Kinjo T."/>
            <person name="Motooka D."/>
            <person name="Nabeya D."/>
            <person name="Jung N."/>
            <person name="Uechi K."/>
            <person name="Horii T."/>
            <person name="Iida T."/>
            <person name="Fujita J."/>
            <person name="Nakamura S."/>
        </authorList>
    </citation>
    <scope>NUCLEOTIDE SEQUENCE [LARGE SCALE GENOMIC DNA]</scope>
    <source>
        <strain evidence="3 4">JCM 6375</strain>
    </source>
</reference>
<gene>
    <name evidence="3" type="ORF">MMOR_57750</name>
</gene>
<sequence length="297" mass="33103">MNEDDPERRIAELERRLAEGKPVAAPEPTAAAFPEASRSQGAYHRDEVDAFVQRVEVTLRDPAAPGALTRADIDNVTFSKPPVGSFGYREGEVDLYLDRVKLELARRLQSENLQAPVRYLLYPYGTWDQQTPRRAIDVCGDAIRVIDLKTNELIGSGLFGELTATRAHYGGLPVLVLDGPGLESMAITPHPAFSVWRARPKAKKPAFLLFEEDWLTLVERFGLASELADEEVAQNIGEHLSRFFGEGDSRSTTWRTFVMVAVLVGVPSIIYLIPIGLLISGISLVLAVLFWRFKWKI</sequence>
<organism evidence="3 4">
    <name type="scientific">Mycolicibacterium moriokaense</name>
    <dbReference type="NCBI Taxonomy" id="39691"/>
    <lineage>
        <taxon>Bacteria</taxon>
        <taxon>Bacillati</taxon>
        <taxon>Actinomycetota</taxon>
        <taxon>Actinomycetes</taxon>
        <taxon>Mycobacteriales</taxon>
        <taxon>Mycobacteriaceae</taxon>
        <taxon>Mycolicibacterium</taxon>
    </lineage>
</organism>
<keyword evidence="4" id="KW-1185">Reference proteome</keyword>
<proteinExistence type="predicted"/>
<protein>
    <submittedName>
        <fullName evidence="3">Uncharacterized protein</fullName>
    </submittedName>
</protein>
<dbReference type="RefSeq" id="WP_163658255.1">
    <property type="nucleotide sequence ID" value="NZ_AP022560.1"/>
</dbReference>
<evidence type="ECO:0000313" key="4">
    <source>
        <dbReference type="Proteomes" id="UP000466681"/>
    </source>
</evidence>
<dbReference type="KEGG" id="mmor:MMOR_57750"/>
<dbReference type="InterPro" id="IPR019933">
    <property type="entry name" value="DivIVA_domain"/>
</dbReference>
<dbReference type="Proteomes" id="UP000466681">
    <property type="component" value="Chromosome"/>
</dbReference>
<feature type="compositionally biased region" description="Low complexity" evidence="1">
    <location>
        <begin position="22"/>
        <end position="36"/>
    </location>
</feature>
<evidence type="ECO:0000256" key="2">
    <source>
        <dbReference type="SAM" id="Phobius"/>
    </source>
</evidence>
<name>A0AAD1HHL2_9MYCO</name>
<evidence type="ECO:0000313" key="3">
    <source>
        <dbReference type="EMBL" id="BBX04839.1"/>
    </source>
</evidence>
<feature type="compositionally biased region" description="Basic and acidic residues" evidence="1">
    <location>
        <begin position="1"/>
        <end position="19"/>
    </location>
</feature>
<accession>A0AAD1HHL2</accession>
<dbReference type="AlphaFoldDB" id="A0AAD1HHL2"/>
<feature type="transmembrane region" description="Helical" evidence="2">
    <location>
        <begin position="269"/>
        <end position="291"/>
    </location>
</feature>
<evidence type="ECO:0000256" key="1">
    <source>
        <dbReference type="SAM" id="MobiDB-lite"/>
    </source>
</evidence>
<dbReference type="NCBIfam" id="TIGR03544">
    <property type="entry name" value="DivI1A_domain"/>
    <property type="match status" value="1"/>
</dbReference>
<dbReference type="Gene3D" id="6.10.250.660">
    <property type="match status" value="1"/>
</dbReference>
<keyword evidence="2" id="KW-0472">Membrane</keyword>
<keyword evidence="2" id="KW-0812">Transmembrane</keyword>
<keyword evidence="2" id="KW-1133">Transmembrane helix</keyword>
<dbReference type="EMBL" id="AP022560">
    <property type="protein sequence ID" value="BBX04839.1"/>
    <property type="molecule type" value="Genomic_DNA"/>
</dbReference>
<feature type="region of interest" description="Disordered" evidence="1">
    <location>
        <begin position="1"/>
        <end position="39"/>
    </location>
</feature>